<evidence type="ECO:0000313" key="2">
    <source>
        <dbReference type="Proteomes" id="UP000193922"/>
    </source>
</evidence>
<organism evidence="1 2">
    <name type="scientific">Linderina pennispora</name>
    <dbReference type="NCBI Taxonomy" id="61395"/>
    <lineage>
        <taxon>Eukaryota</taxon>
        <taxon>Fungi</taxon>
        <taxon>Fungi incertae sedis</taxon>
        <taxon>Zoopagomycota</taxon>
        <taxon>Kickxellomycotina</taxon>
        <taxon>Kickxellomycetes</taxon>
        <taxon>Kickxellales</taxon>
        <taxon>Kickxellaceae</taxon>
        <taxon>Linderina</taxon>
    </lineage>
</organism>
<dbReference type="Proteomes" id="UP000193922">
    <property type="component" value="Unassembled WGS sequence"/>
</dbReference>
<protein>
    <submittedName>
        <fullName evidence="1">Uncharacterized protein</fullName>
    </submittedName>
</protein>
<gene>
    <name evidence="1" type="ORF">DL89DRAFT_296355</name>
</gene>
<name>A0A1Y1VVI7_9FUNG</name>
<comment type="caution">
    <text evidence="1">The sequence shown here is derived from an EMBL/GenBank/DDBJ whole genome shotgun (WGS) entry which is preliminary data.</text>
</comment>
<dbReference type="GeneID" id="63807368"/>
<accession>A0A1Y1VVI7</accession>
<dbReference type="AlphaFoldDB" id="A0A1Y1VVI7"/>
<dbReference type="RefSeq" id="XP_040739586.1">
    <property type="nucleotide sequence ID" value="XM_040890720.1"/>
</dbReference>
<keyword evidence="2" id="KW-1185">Reference proteome</keyword>
<dbReference type="EMBL" id="MCFD01000036">
    <property type="protein sequence ID" value="ORX65312.1"/>
    <property type="molecule type" value="Genomic_DNA"/>
</dbReference>
<proteinExistence type="predicted"/>
<sequence length="140" mass="15891">MSAEDFVNRKDKSELSSADFGDLMTAYKNNIVLHYGTCLQQILARLIDIRSRKNTRTAEFNNACQVCIYTPAQKLRQAVASRHPDLSVLTPPMLAIYNTLAPVLNAYDAKYRFAKDNRYYDAKANPLQHLHAHTGDQAWS</sequence>
<reference evidence="1 2" key="1">
    <citation type="submission" date="2016-07" db="EMBL/GenBank/DDBJ databases">
        <title>Pervasive Adenine N6-methylation of Active Genes in Fungi.</title>
        <authorList>
            <consortium name="DOE Joint Genome Institute"/>
            <person name="Mondo S.J."/>
            <person name="Dannebaum R.O."/>
            <person name="Kuo R.C."/>
            <person name="Labutti K."/>
            <person name="Haridas S."/>
            <person name="Kuo A."/>
            <person name="Salamov A."/>
            <person name="Ahrendt S.R."/>
            <person name="Lipzen A."/>
            <person name="Sullivan W."/>
            <person name="Andreopoulos W.B."/>
            <person name="Clum A."/>
            <person name="Lindquist E."/>
            <person name="Daum C."/>
            <person name="Ramamoorthy G.K."/>
            <person name="Gryganskyi A."/>
            <person name="Culley D."/>
            <person name="Magnuson J.K."/>
            <person name="James T.Y."/>
            <person name="O'Malley M.A."/>
            <person name="Stajich J.E."/>
            <person name="Spatafora J.W."/>
            <person name="Visel A."/>
            <person name="Grigoriev I.V."/>
        </authorList>
    </citation>
    <scope>NUCLEOTIDE SEQUENCE [LARGE SCALE GENOMIC DNA]</scope>
    <source>
        <strain evidence="1 2">ATCC 12442</strain>
    </source>
</reference>
<dbReference type="OrthoDB" id="5570689at2759"/>
<evidence type="ECO:0000313" key="1">
    <source>
        <dbReference type="EMBL" id="ORX65312.1"/>
    </source>
</evidence>